<proteinExistence type="predicted"/>
<dbReference type="Pfam" id="PF14189">
    <property type="entry name" value="DUF4312"/>
    <property type="match status" value="1"/>
</dbReference>
<sequence>MKQLYTTTVQVQGKGNTKAAAFSAALNQVQQAVMNSTETILLRIEPQDLRVISAEEKITQEKFLFFFLPREKRHYAVTLDITVNVTAINTGLVTFATL</sequence>
<name>A0A2N5DXX8_9GAMM</name>
<dbReference type="RefSeq" id="WP_101817919.1">
    <property type="nucleotide sequence ID" value="NZ_PJZF01000021.1"/>
</dbReference>
<evidence type="ECO:0000313" key="2">
    <source>
        <dbReference type="Proteomes" id="UP000234240"/>
    </source>
</evidence>
<evidence type="ECO:0000313" key="1">
    <source>
        <dbReference type="EMBL" id="PLR32348.1"/>
    </source>
</evidence>
<organism evidence="1 2">
    <name type="scientific">Chimaeribacter californicus</name>
    <dbReference type="NCBI Taxonomy" id="2060067"/>
    <lineage>
        <taxon>Bacteria</taxon>
        <taxon>Pseudomonadati</taxon>
        <taxon>Pseudomonadota</taxon>
        <taxon>Gammaproteobacteria</taxon>
        <taxon>Enterobacterales</taxon>
        <taxon>Yersiniaceae</taxon>
        <taxon>Chimaeribacter</taxon>
    </lineage>
</organism>
<dbReference type="InterPro" id="IPR020037">
    <property type="entry name" value="DUF4312"/>
</dbReference>
<dbReference type="NCBIfam" id="TIGR03578">
    <property type="entry name" value="EF_0831"/>
    <property type="match status" value="1"/>
</dbReference>
<dbReference type="EMBL" id="PJZF01000021">
    <property type="protein sequence ID" value="PLR32348.1"/>
    <property type="molecule type" value="Genomic_DNA"/>
</dbReference>
<reference evidence="1 2" key="1">
    <citation type="submission" date="2017-12" db="EMBL/GenBank/DDBJ databases">
        <title>Characterization of six clinical isolates of Enterochimera gen. nov., a novel genus of the Yersiniaciae family and the three species Enterochimera arupensis sp. nov., Enterochimera coloradensis sp. nov, and Enterochimera californica sp. nov.</title>
        <authorList>
            <person name="Rossi A."/>
            <person name="Fisher M."/>
        </authorList>
    </citation>
    <scope>NUCLEOTIDE SEQUENCE [LARGE SCALE GENOMIC DNA]</scope>
    <source>
        <strain evidence="2">2015-Iso6</strain>
    </source>
</reference>
<gene>
    <name evidence="1" type="ORF">CYR55_18995</name>
</gene>
<comment type="caution">
    <text evidence="1">The sequence shown here is derived from an EMBL/GenBank/DDBJ whole genome shotgun (WGS) entry which is preliminary data.</text>
</comment>
<protein>
    <submittedName>
        <fullName evidence="1">Cytoplasmic protein</fullName>
    </submittedName>
</protein>
<dbReference type="OrthoDB" id="6433960at2"/>
<dbReference type="Proteomes" id="UP000234240">
    <property type="component" value="Unassembled WGS sequence"/>
</dbReference>
<dbReference type="AlphaFoldDB" id="A0A2N5DXX8"/>
<accession>A0A2N5DXX8</accession>
<keyword evidence="2" id="KW-1185">Reference proteome</keyword>